<evidence type="ECO:0000256" key="6">
    <source>
        <dbReference type="SAM" id="Phobius"/>
    </source>
</evidence>
<feature type="transmembrane region" description="Helical" evidence="6">
    <location>
        <begin position="107"/>
        <end position="127"/>
    </location>
</feature>
<name>A0A8W8HT50_MAGGI</name>
<feature type="transmembrane region" description="Helical" evidence="6">
    <location>
        <begin position="288"/>
        <end position="309"/>
    </location>
</feature>
<evidence type="ECO:0000256" key="5">
    <source>
        <dbReference type="ARBA" id="ARBA00023136"/>
    </source>
</evidence>
<dbReference type="PANTHER" id="PTHR11119">
    <property type="entry name" value="XANTHINE-URACIL / VITAMIN C PERMEASE FAMILY MEMBER"/>
    <property type="match status" value="1"/>
</dbReference>
<dbReference type="Pfam" id="PF00860">
    <property type="entry name" value="Xan_ur_permease"/>
    <property type="match status" value="1"/>
</dbReference>
<dbReference type="AlphaFoldDB" id="A0A8W8HT50"/>
<dbReference type="GO" id="GO:0016020">
    <property type="term" value="C:membrane"/>
    <property type="evidence" value="ECO:0007669"/>
    <property type="project" value="UniProtKB-SubCell"/>
</dbReference>
<evidence type="ECO:0008006" key="9">
    <source>
        <dbReference type="Google" id="ProtNLM"/>
    </source>
</evidence>
<feature type="transmembrane region" description="Helical" evidence="6">
    <location>
        <begin position="460"/>
        <end position="478"/>
    </location>
</feature>
<feature type="transmembrane region" description="Helical" evidence="6">
    <location>
        <begin position="349"/>
        <end position="369"/>
    </location>
</feature>
<protein>
    <recommendedName>
        <fullName evidence="9">Solute carrier family 23 member 2</fullName>
    </recommendedName>
</protein>
<keyword evidence="4 6" id="KW-1133">Transmembrane helix</keyword>
<evidence type="ECO:0000256" key="2">
    <source>
        <dbReference type="ARBA" id="ARBA00008821"/>
    </source>
</evidence>
<comment type="similarity">
    <text evidence="2">Belongs to the nucleobase:cation symporter-2 (NCS2) (TC 2.A.40) family.</text>
</comment>
<reference evidence="7" key="1">
    <citation type="submission" date="2022-08" db="UniProtKB">
        <authorList>
            <consortium name="EnsemblMetazoa"/>
        </authorList>
    </citation>
    <scope>IDENTIFICATION</scope>
    <source>
        <strain evidence="7">05x7-T-G4-1.051#20</strain>
    </source>
</reference>
<evidence type="ECO:0000256" key="3">
    <source>
        <dbReference type="ARBA" id="ARBA00022692"/>
    </source>
</evidence>
<sequence length="626" mass="68389">MSLYTEDIEICECQWYLFSEMENHVGEEGMKMVNHTENGHVDDAVTVEEKECEDGLIYKVTDNPPMHLTILFAFQQALLSLANQLALSLMVAEAVCGDKNPEFKTKLLSTTLLMDGITTLAMVLFGVRLPLFQGAAFEYVVPLLALQTLYPDRCDAGKPTVTTMFNETTGMNLTIVTNATVDEWDLIMSHVQYLQGSLMTAGFIHFLIGATGFVGLILNFVGPVTIVPTILLIGIYMQRAAVKFVSVHWGIGLLTAGLSVIFSLYLARWKLPIPMWTKKRGCHVMRYPLHQVFAILIAMLIGWGVSGIFTACGLLEGNDLARTDIGHEAIADANWFYFPYPGQFGPPDFSVSVFVGFLIATMISVLDSIGDYYACAKTCNVPPPPNHATNRGIAIEGLCTFFSGIMGCGHATSTYGGNVGAVGITKVGSRQVFVLCGIIYIAFGLVGKFSAVFITIPHPVLGGALIVMFGMFIGVVLSNLQYVNLTSTRNLAIIGLSVIMGLAVPYWVEKTPDGIQTGNENADRILRTLLGNANLTGALLACFMDNTLPGTKEERGITAWQSSETPEEGQSSVYTQGDISLYDPLLPERVKNLSIMKYIPFLPNPKLKQTKRDSFMSEEMHSLPAL</sequence>
<dbReference type="Proteomes" id="UP000005408">
    <property type="component" value="Unassembled WGS sequence"/>
</dbReference>
<dbReference type="EnsemblMetazoa" id="G10904.1">
    <property type="protein sequence ID" value="G10904.1:cds"/>
    <property type="gene ID" value="G10904"/>
</dbReference>
<evidence type="ECO:0000256" key="4">
    <source>
        <dbReference type="ARBA" id="ARBA00022989"/>
    </source>
</evidence>
<comment type="subcellular location">
    <subcellularLocation>
        <location evidence="1">Membrane</location>
        <topology evidence="1">Multi-pass membrane protein</topology>
    </subcellularLocation>
</comment>
<evidence type="ECO:0000256" key="1">
    <source>
        <dbReference type="ARBA" id="ARBA00004141"/>
    </source>
</evidence>
<feature type="transmembrane region" description="Helical" evidence="6">
    <location>
        <begin position="490"/>
        <end position="508"/>
    </location>
</feature>
<evidence type="ECO:0000313" key="7">
    <source>
        <dbReference type="EnsemblMetazoa" id="G10904.1:cds"/>
    </source>
</evidence>
<feature type="transmembrane region" description="Helical" evidence="6">
    <location>
        <begin position="203"/>
        <end position="236"/>
    </location>
</feature>
<dbReference type="NCBIfam" id="NF037981">
    <property type="entry name" value="NCS2_1"/>
    <property type="match status" value="1"/>
</dbReference>
<dbReference type="GO" id="GO:0022857">
    <property type="term" value="F:transmembrane transporter activity"/>
    <property type="evidence" value="ECO:0007669"/>
    <property type="project" value="InterPro"/>
</dbReference>
<dbReference type="InterPro" id="IPR006043">
    <property type="entry name" value="NCS2"/>
</dbReference>
<evidence type="ECO:0000313" key="8">
    <source>
        <dbReference type="Proteomes" id="UP000005408"/>
    </source>
</evidence>
<feature type="transmembrane region" description="Helical" evidence="6">
    <location>
        <begin position="248"/>
        <end position="267"/>
    </location>
</feature>
<keyword evidence="8" id="KW-1185">Reference proteome</keyword>
<proteinExistence type="inferred from homology"/>
<accession>A0A8W8HT50</accession>
<organism evidence="7 8">
    <name type="scientific">Magallana gigas</name>
    <name type="common">Pacific oyster</name>
    <name type="synonym">Crassostrea gigas</name>
    <dbReference type="NCBI Taxonomy" id="29159"/>
    <lineage>
        <taxon>Eukaryota</taxon>
        <taxon>Metazoa</taxon>
        <taxon>Spiralia</taxon>
        <taxon>Lophotrochozoa</taxon>
        <taxon>Mollusca</taxon>
        <taxon>Bivalvia</taxon>
        <taxon>Autobranchia</taxon>
        <taxon>Pteriomorphia</taxon>
        <taxon>Ostreida</taxon>
        <taxon>Ostreoidea</taxon>
        <taxon>Ostreidae</taxon>
        <taxon>Magallana</taxon>
    </lineage>
</organism>
<keyword evidence="3 6" id="KW-0812">Transmembrane</keyword>
<keyword evidence="5 6" id="KW-0472">Membrane</keyword>
<feature type="transmembrane region" description="Helical" evidence="6">
    <location>
        <begin position="432"/>
        <end position="454"/>
    </location>
</feature>